<dbReference type="InterPro" id="IPR029787">
    <property type="entry name" value="Nucleotide_cyclase"/>
</dbReference>
<evidence type="ECO:0000313" key="4">
    <source>
        <dbReference type="Proteomes" id="UP000011721"/>
    </source>
</evidence>
<keyword evidence="1" id="KW-1133">Transmembrane helix</keyword>
<proteinExistence type="predicted"/>
<evidence type="ECO:0000256" key="1">
    <source>
        <dbReference type="SAM" id="Phobius"/>
    </source>
</evidence>
<dbReference type="Proteomes" id="UP000011721">
    <property type="component" value="Chromosome"/>
</dbReference>
<feature type="transmembrane region" description="Helical" evidence="1">
    <location>
        <begin position="77"/>
        <end position="104"/>
    </location>
</feature>
<keyword evidence="4" id="KW-1185">Reference proteome</keyword>
<keyword evidence="1" id="KW-0472">Membrane</keyword>
<dbReference type="GO" id="GO:0003824">
    <property type="term" value="F:catalytic activity"/>
    <property type="evidence" value="ECO:0007669"/>
    <property type="project" value="UniProtKB-ARBA"/>
</dbReference>
<evidence type="ECO:0000259" key="2">
    <source>
        <dbReference type="PROSITE" id="PS50887"/>
    </source>
</evidence>
<dbReference type="PANTHER" id="PTHR46663:SF2">
    <property type="entry name" value="GGDEF DOMAIN-CONTAINING PROTEIN"/>
    <property type="match status" value="1"/>
</dbReference>
<dbReference type="Gene3D" id="3.30.70.270">
    <property type="match status" value="1"/>
</dbReference>
<dbReference type="EMBL" id="CP003985">
    <property type="protein sequence ID" value="AGF76787.1"/>
    <property type="molecule type" value="Genomic_DNA"/>
</dbReference>
<reference evidence="4" key="1">
    <citation type="journal article" date="2013" name="Stand. Genomic Sci.">
        <title>Complete genome sequence of Desulfocapsa sulfexigens, a marine deltaproteobacterium specialized in disproportionating inorganic sulfur compounds.</title>
        <authorList>
            <person name="Finster K.W."/>
            <person name="Kjeldsen K.U."/>
            <person name="Kube M."/>
            <person name="Reinhardt R."/>
            <person name="Mussmann M."/>
            <person name="Amann R."/>
            <person name="Schreiber L."/>
        </authorList>
    </citation>
    <scope>NUCLEOTIDE SEQUENCE [LARGE SCALE GENOMIC DNA]</scope>
    <source>
        <strain evidence="4">DSM 10523 / SB164P1</strain>
    </source>
</reference>
<dbReference type="KEGG" id="dsf:UWK_00201"/>
<dbReference type="CDD" id="cd01949">
    <property type="entry name" value="GGDEF"/>
    <property type="match status" value="1"/>
</dbReference>
<organism evidence="3 4">
    <name type="scientific">Desulfocapsa sulfexigens (strain DSM 10523 / SB164P1)</name>
    <dbReference type="NCBI Taxonomy" id="1167006"/>
    <lineage>
        <taxon>Bacteria</taxon>
        <taxon>Pseudomonadati</taxon>
        <taxon>Thermodesulfobacteriota</taxon>
        <taxon>Desulfobulbia</taxon>
        <taxon>Desulfobulbales</taxon>
        <taxon>Desulfocapsaceae</taxon>
        <taxon>Desulfocapsa</taxon>
    </lineage>
</organism>
<dbReference type="RefSeq" id="WP_015402486.1">
    <property type="nucleotide sequence ID" value="NC_020304.1"/>
</dbReference>
<dbReference type="SUPFAM" id="SSF55781">
    <property type="entry name" value="GAF domain-like"/>
    <property type="match status" value="1"/>
</dbReference>
<dbReference type="InterPro" id="IPR000160">
    <property type="entry name" value="GGDEF_dom"/>
</dbReference>
<dbReference type="SMART" id="SM00267">
    <property type="entry name" value="GGDEF"/>
    <property type="match status" value="1"/>
</dbReference>
<gene>
    <name evidence="3" type="ordered locus">UWK_00201</name>
</gene>
<accession>M1P4Z9</accession>
<dbReference type="FunFam" id="3.30.70.270:FF:000001">
    <property type="entry name" value="Diguanylate cyclase domain protein"/>
    <property type="match status" value="1"/>
</dbReference>
<name>M1P4Z9_DESSD</name>
<keyword evidence="1" id="KW-0812">Transmembrane</keyword>
<dbReference type="Pfam" id="PF00990">
    <property type="entry name" value="GGDEF"/>
    <property type="match status" value="1"/>
</dbReference>
<dbReference type="NCBIfam" id="TIGR00254">
    <property type="entry name" value="GGDEF"/>
    <property type="match status" value="1"/>
</dbReference>
<dbReference type="AlphaFoldDB" id="M1P4Z9"/>
<dbReference type="eggNOG" id="COG3706">
    <property type="taxonomic scope" value="Bacteria"/>
</dbReference>
<protein>
    <submittedName>
        <fullName evidence="3">Diguanylate cyclase (GGDEF) domain-containing protein</fullName>
    </submittedName>
</protein>
<sequence>MTNNNHSRDSLWLRLWKPFFALSVYKKFLLVLVSFLCGYLVIGFHSLLFIKKLKYELHFACGGDEHLSNALGLLDTYISHGLILVVLVMAFMSLTSFLCVRALVDFLDQMISSLRTLVKKGDKKQACGHGTEIPVLTQDKIGEVALLVNDLTSHIRAISLFRRTIEADETVGEVYNRLAYVFKEKLHLNTFIIWEVRAKDDSIEAVYSWPPELEHDTCEMSTSRICRARRTGEVISSAGFPGICPVFPLSELMTHTCVPMVVSGKVLGVVQFFSLFVDSPERAEQLRENQQLAGLYLEEALPVLHAKRLASNLHEMATKDALTGLANRRYLETNINPILAGIKRRKSTLAVLMCDLDFFKQVNDEHGHDVGDDVLKTLATILKDGVRTSDIVIRYGGEEFLILLTDCEMEKATEVAEKIRQAVEEQLFRIEDISIRKTLSIGVSIFPVDGDGFWECIKHADIALYQAKDTGRNKVVRFNPSMWDGDSY</sequence>
<dbReference type="OrthoDB" id="5411762at2"/>
<dbReference type="InterPro" id="IPR043128">
    <property type="entry name" value="Rev_trsase/Diguanyl_cyclase"/>
</dbReference>
<evidence type="ECO:0000313" key="3">
    <source>
        <dbReference type="EMBL" id="AGF76787.1"/>
    </source>
</evidence>
<dbReference type="SUPFAM" id="SSF55073">
    <property type="entry name" value="Nucleotide cyclase"/>
    <property type="match status" value="1"/>
</dbReference>
<dbReference type="InterPro" id="IPR052163">
    <property type="entry name" value="DGC-Regulatory_Protein"/>
</dbReference>
<dbReference type="PANTHER" id="PTHR46663">
    <property type="entry name" value="DIGUANYLATE CYCLASE DGCT-RELATED"/>
    <property type="match status" value="1"/>
</dbReference>
<dbReference type="HOGENOM" id="CLU_558649_0_0_7"/>
<dbReference type="PROSITE" id="PS50887">
    <property type="entry name" value="GGDEF"/>
    <property type="match status" value="1"/>
</dbReference>
<feature type="transmembrane region" description="Helical" evidence="1">
    <location>
        <begin position="28"/>
        <end position="50"/>
    </location>
</feature>
<dbReference type="STRING" id="1167006.UWK_00201"/>
<feature type="domain" description="GGDEF" evidence="2">
    <location>
        <begin position="347"/>
        <end position="480"/>
    </location>
</feature>